<evidence type="ECO:0000256" key="1">
    <source>
        <dbReference type="ARBA" id="ARBA00001342"/>
    </source>
</evidence>
<dbReference type="SUPFAM" id="SSF89562">
    <property type="entry name" value="RraA-like"/>
    <property type="match status" value="1"/>
</dbReference>
<dbReference type="Proteomes" id="UP001519295">
    <property type="component" value="Unassembled WGS sequence"/>
</dbReference>
<accession>A0ABS4VSD0</accession>
<comment type="caution">
    <text evidence="12">The sequence shown here is derived from an EMBL/GenBank/DDBJ whole genome shotgun (WGS) entry which is preliminary data.</text>
</comment>
<comment type="function">
    <text evidence="8">Catalyzes the aldol cleavage of 4-hydroxy-4-methyl-2-oxoglutarate (HMG) into 2 molecules of pyruvate. Also contains a secondary oxaloacetate (OAA) decarboxylase activity due to the common pyruvate enolate transition state formed following C-C bond cleavage in the retro-aldol and decarboxylation reactions.</text>
</comment>
<reference evidence="12 13" key="1">
    <citation type="submission" date="2021-03" db="EMBL/GenBank/DDBJ databases">
        <title>Sequencing the genomes of 1000 actinobacteria strains.</title>
        <authorList>
            <person name="Klenk H.-P."/>
        </authorList>
    </citation>
    <scope>NUCLEOTIDE SEQUENCE [LARGE SCALE GENOMIC DNA]</scope>
    <source>
        <strain evidence="12 13">DSM 45256</strain>
    </source>
</reference>
<evidence type="ECO:0000256" key="10">
    <source>
        <dbReference type="ARBA" id="ARBA00032305"/>
    </source>
</evidence>
<evidence type="ECO:0000256" key="6">
    <source>
        <dbReference type="ARBA" id="ARBA00012947"/>
    </source>
</evidence>
<keyword evidence="13" id="KW-1185">Reference proteome</keyword>
<evidence type="ECO:0000256" key="7">
    <source>
        <dbReference type="ARBA" id="ARBA00016549"/>
    </source>
</evidence>
<organism evidence="12 13">
    <name type="scientific">Pseudonocardia parietis</name>
    <dbReference type="NCBI Taxonomy" id="570936"/>
    <lineage>
        <taxon>Bacteria</taxon>
        <taxon>Bacillati</taxon>
        <taxon>Actinomycetota</taxon>
        <taxon>Actinomycetes</taxon>
        <taxon>Pseudonocardiales</taxon>
        <taxon>Pseudonocardiaceae</taxon>
        <taxon>Pseudonocardia</taxon>
    </lineage>
</organism>
<evidence type="ECO:0000313" key="13">
    <source>
        <dbReference type="Proteomes" id="UP001519295"/>
    </source>
</evidence>
<comment type="cofactor">
    <cofactor evidence="2">
        <name>a divalent metal cation</name>
        <dbReference type="ChEBI" id="CHEBI:60240"/>
    </cofactor>
</comment>
<evidence type="ECO:0000256" key="2">
    <source>
        <dbReference type="ARBA" id="ARBA00001968"/>
    </source>
</evidence>
<evidence type="ECO:0000256" key="9">
    <source>
        <dbReference type="ARBA" id="ARBA00030169"/>
    </source>
</evidence>
<comment type="catalytic activity">
    <reaction evidence="11">
        <text>oxaloacetate + H(+) = pyruvate + CO2</text>
        <dbReference type="Rhea" id="RHEA:15641"/>
        <dbReference type="ChEBI" id="CHEBI:15361"/>
        <dbReference type="ChEBI" id="CHEBI:15378"/>
        <dbReference type="ChEBI" id="CHEBI:16452"/>
        <dbReference type="ChEBI" id="CHEBI:16526"/>
        <dbReference type="EC" id="4.1.1.112"/>
    </reaction>
</comment>
<evidence type="ECO:0000256" key="5">
    <source>
        <dbReference type="ARBA" id="ARBA00012213"/>
    </source>
</evidence>
<dbReference type="NCBIfam" id="NF006731">
    <property type="entry name" value="PRK09262.1"/>
    <property type="match status" value="1"/>
</dbReference>
<comment type="catalytic activity">
    <reaction evidence="1">
        <text>4-hydroxy-4-methyl-2-oxoglutarate = 2 pyruvate</text>
        <dbReference type="Rhea" id="RHEA:22748"/>
        <dbReference type="ChEBI" id="CHEBI:15361"/>
        <dbReference type="ChEBI" id="CHEBI:58276"/>
        <dbReference type="EC" id="4.1.3.17"/>
    </reaction>
</comment>
<dbReference type="EC" id="4.1.3.17" evidence="5"/>
<dbReference type="InterPro" id="IPR036704">
    <property type="entry name" value="RraA/RraA-like_sf"/>
</dbReference>
<evidence type="ECO:0000256" key="3">
    <source>
        <dbReference type="ARBA" id="ARBA00008621"/>
    </source>
</evidence>
<evidence type="ECO:0000256" key="4">
    <source>
        <dbReference type="ARBA" id="ARBA00011233"/>
    </source>
</evidence>
<dbReference type="CDD" id="cd16841">
    <property type="entry name" value="RraA_family"/>
    <property type="match status" value="1"/>
</dbReference>
<comment type="subunit">
    <text evidence="4">Homotrimer.</text>
</comment>
<dbReference type="Gene3D" id="3.50.30.40">
    <property type="entry name" value="Ribonuclease E inhibitor RraA/RraA-like"/>
    <property type="match status" value="1"/>
</dbReference>
<evidence type="ECO:0000256" key="8">
    <source>
        <dbReference type="ARBA" id="ARBA00025046"/>
    </source>
</evidence>
<evidence type="ECO:0000313" key="12">
    <source>
        <dbReference type="EMBL" id="MBP2366839.1"/>
    </source>
</evidence>
<keyword evidence="12" id="KW-0456">Lyase</keyword>
<dbReference type="PANTHER" id="PTHR33254:SF16">
    <property type="entry name" value="BLR3842 PROTEIN"/>
    <property type="match status" value="1"/>
</dbReference>
<dbReference type="PANTHER" id="PTHR33254">
    <property type="entry name" value="4-HYDROXY-4-METHYL-2-OXOGLUTARATE ALDOLASE 3-RELATED"/>
    <property type="match status" value="1"/>
</dbReference>
<dbReference type="EC" id="4.1.1.112" evidence="6"/>
<dbReference type="RefSeq" id="WP_307862345.1">
    <property type="nucleotide sequence ID" value="NZ_JAGINU010000001.1"/>
</dbReference>
<dbReference type="NCBIfam" id="TIGR02798">
    <property type="entry name" value="ligK_PcmE"/>
    <property type="match status" value="1"/>
</dbReference>
<protein>
    <recommendedName>
        <fullName evidence="7">Putative 4-hydroxy-4-methyl-2-oxoglutarate aldolase</fullName>
        <ecNumber evidence="6">4.1.1.112</ecNumber>
        <ecNumber evidence="5">4.1.3.17</ecNumber>
    </recommendedName>
    <alternativeName>
        <fullName evidence="10">Oxaloacetate decarboxylase</fullName>
    </alternativeName>
    <alternativeName>
        <fullName evidence="9">RraA-like protein</fullName>
    </alternativeName>
</protein>
<dbReference type="InterPro" id="IPR005493">
    <property type="entry name" value="RraA/RraA-like"/>
</dbReference>
<dbReference type="InterPro" id="IPR014165">
    <property type="entry name" value="LigK_PcmE"/>
</dbReference>
<name>A0ABS4VSD0_9PSEU</name>
<dbReference type="GO" id="GO:0047443">
    <property type="term" value="F:4-hydroxy-4-methyl-2-oxoglutarate aldolase activity"/>
    <property type="evidence" value="ECO:0007669"/>
    <property type="project" value="UniProtKB-EC"/>
</dbReference>
<evidence type="ECO:0000256" key="11">
    <source>
        <dbReference type="ARBA" id="ARBA00047973"/>
    </source>
</evidence>
<gene>
    <name evidence="12" type="ORF">JOF36_002535</name>
</gene>
<dbReference type="EMBL" id="JAGINU010000001">
    <property type="protein sequence ID" value="MBP2366839.1"/>
    <property type="molecule type" value="Genomic_DNA"/>
</dbReference>
<dbReference type="Pfam" id="PF03737">
    <property type="entry name" value="RraA-like"/>
    <property type="match status" value="1"/>
</dbReference>
<sequence length="232" mass="24295">MNGPVVVRNPPRPDPDAVAALGRFGVATVHEAQARTGLLAPRLRPIFTGARIAGPAVTVSVPPGDNWMLHVAIEQCRAGDVVVVAPTTRSDAGYFGELLATSLLARGVRGLVIDAGCRDVRELTELGFPVWSRAVSAFGTVKETLGSVNVTVSCAEQVVHPGDVIVADDDGVVVVPRADATAVATASANREEREEGIRARYRAGELGLDLSGMRERLAAAGLRYVDRPGADA</sequence>
<comment type="similarity">
    <text evidence="3">Belongs to the class II aldolase/RraA-like family.</text>
</comment>
<proteinExistence type="inferred from homology"/>